<accession>A0A1N7R727</accession>
<protein>
    <submittedName>
        <fullName evidence="3">PAP2 superfamily C-terminal</fullName>
    </submittedName>
</protein>
<evidence type="ECO:0000313" key="4">
    <source>
        <dbReference type="Proteomes" id="UP000186917"/>
    </source>
</evidence>
<feature type="transmembrane region" description="Helical" evidence="1">
    <location>
        <begin position="171"/>
        <end position="190"/>
    </location>
</feature>
<keyword evidence="1" id="KW-1133">Transmembrane helix</keyword>
<feature type="transmembrane region" description="Helical" evidence="1">
    <location>
        <begin position="70"/>
        <end position="88"/>
    </location>
</feature>
<feature type="transmembrane region" description="Helical" evidence="1">
    <location>
        <begin position="95"/>
        <end position="118"/>
    </location>
</feature>
<sequence>MPPSSKPPIALAPAGWKCAIQELLFMKRMVTGILAVVLILFIFPHFFQLIEKREGIVLHDIVLQYVPPTNVSVPIFILLWGMFFLFVVRIIQTPALLLTFCYCYLILCIMRIVTISLVPLNPPHGLIELADPLSNLCYGKKYITKDLFFSGHTSTMFLLFLCLDKKWDKRIALAVSILMGCLVLIQHVHYTCDVLAAPVFTWWCFKMGKKLALREGTF</sequence>
<dbReference type="EMBL" id="FTOR01000010">
    <property type="protein sequence ID" value="SIT30958.1"/>
    <property type="molecule type" value="Genomic_DNA"/>
</dbReference>
<dbReference type="Pfam" id="PF14360">
    <property type="entry name" value="PAP2_C"/>
    <property type="match status" value="1"/>
</dbReference>
<feature type="transmembrane region" description="Helical" evidence="1">
    <location>
        <begin position="147"/>
        <end position="164"/>
    </location>
</feature>
<dbReference type="InterPro" id="IPR025749">
    <property type="entry name" value="Sphingomyelin_synth-like_dom"/>
</dbReference>
<keyword evidence="1" id="KW-0812">Transmembrane</keyword>
<dbReference type="Proteomes" id="UP000186917">
    <property type="component" value="Unassembled WGS sequence"/>
</dbReference>
<evidence type="ECO:0000256" key="1">
    <source>
        <dbReference type="SAM" id="Phobius"/>
    </source>
</evidence>
<evidence type="ECO:0000313" key="3">
    <source>
        <dbReference type="EMBL" id="SIT30958.1"/>
    </source>
</evidence>
<keyword evidence="4" id="KW-1185">Reference proteome</keyword>
<reference evidence="4" key="1">
    <citation type="submission" date="2017-01" db="EMBL/GenBank/DDBJ databases">
        <authorList>
            <person name="Varghese N."/>
            <person name="Submissions S."/>
        </authorList>
    </citation>
    <scope>NUCLEOTIDE SEQUENCE [LARGE SCALE GENOMIC DNA]</scope>
    <source>
        <strain evidence="4">DSM 21054</strain>
    </source>
</reference>
<name>A0A1N7R727_9BACT</name>
<proteinExistence type="predicted"/>
<dbReference type="STRING" id="477680.SAMN05421788_11031"/>
<evidence type="ECO:0000259" key="2">
    <source>
        <dbReference type="Pfam" id="PF14360"/>
    </source>
</evidence>
<dbReference type="AlphaFoldDB" id="A0A1N7R727"/>
<gene>
    <name evidence="3" type="ORF">SAMN05421788_11031</name>
</gene>
<organism evidence="3 4">
    <name type="scientific">Filimonas lacunae</name>
    <dbReference type="NCBI Taxonomy" id="477680"/>
    <lineage>
        <taxon>Bacteria</taxon>
        <taxon>Pseudomonadati</taxon>
        <taxon>Bacteroidota</taxon>
        <taxon>Chitinophagia</taxon>
        <taxon>Chitinophagales</taxon>
        <taxon>Chitinophagaceae</taxon>
        <taxon>Filimonas</taxon>
    </lineage>
</organism>
<keyword evidence="1" id="KW-0472">Membrane</keyword>
<feature type="domain" description="Sphingomyelin synthase-like" evidence="2">
    <location>
        <begin position="146"/>
        <end position="206"/>
    </location>
</feature>
<feature type="transmembrane region" description="Helical" evidence="1">
    <location>
        <begin position="30"/>
        <end position="50"/>
    </location>
</feature>